<protein>
    <submittedName>
        <fullName evidence="4">Aldo/keto reductase</fullName>
    </submittedName>
</protein>
<reference evidence="4" key="1">
    <citation type="submission" date="2023-03" db="EMBL/GenBank/DDBJ databases">
        <title>Massive genome expansion in bonnet fungi (Mycena s.s.) driven by repeated elements and novel gene families across ecological guilds.</title>
        <authorList>
            <consortium name="Lawrence Berkeley National Laboratory"/>
            <person name="Harder C.B."/>
            <person name="Miyauchi S."/>
            <person name="Viragh M."/>
            <person name="Kuo A."/>
            <person name="Thoen E."/>
            <person name="Andreopoulos B."/>
            <person name="Lu D."/>
            <person name="Skrede I."/>
            <person name="Drula E."/>
            <person name="Henrissat B."/>
            <person name="Morin E."/>
            <person name="Kohler A."/>
            <person name="Barry K."/>
            <person name="LaButti K."/>
            <person name="Morin E."/>
            <person name="Salamov A."/>
            <person name="Lipzen A."/>
            <person name="Mereny Z."/>
            <person name="Hegedus B."/>
            <person name="Baldrian P."/>
            <person name="Stursova M."/>
            <person name="Weitz H."/>
            <person name="Taylor A."/>
            <person name="Grigoriev I.V."/>
            <person name="Nagy L.G."/>
            <person name="Martin F."/>
            <person name="Kauserud H."/>
        </authorList>
    </citation>
    <scope>NUCLEOTIDE SEQUENCE</scope>
    <source>
        <strain evidence="4">9144</strain>
    </source>
</reference>
<name>A0AAD6VK71_9AGAR</name>
<dbReference type="GO" id="GO:0005829">
    <property type="term" value="C:cytosol"/>
    <property type="evidence" value="ECO:0007669"/>
    <property type="project" value="UniProtKB-ARBA"/>
</dbReference>
<dbReference type="InterPro" id="IPR023210">
    <property type="entry name" value="NADP_OxRdtase_dom"/>
</dbReference>
<sequence length="334" mass="37423">MSLQPQYRRLGQSGLRVSVPVMGGMSFGNPVWSPWILPEDKALPILKAAWDCGINTIDTANMYSNGESERIVGRFLKTYNIPRHNFVIVTKARFVVAHNDPSVMSGWGEPQLINKLEYVNQGGLSRGALFNQVDASLERLGTTYIDVLIIHRGDPNTPVEETMKALHDLVESGKVRYIGASNVHLWEFAEMNSIAEKNRWTTFSCIEVEHSLLYRPEEVEMFAYCNLKGIGILAYSPLMDGHLARPLGTQTERYNTFAGTALDKPLRDSDKEIIKRVEEIAKKRGWTMSQVSLSWSLTKVSSPIVGAGSVERVHQAVVPEDGLTTEEIKYLEEP</sequence>
<dbReference type="Gene3D" id="3.20.20.100">
    <property type="entry name" value="NADP-dependent oxidoreductase domain"/>
    <property type="match status" value="1"/>
</dbReference>
<keyword evidence="2" id="KW-0560">Oxidoreductase</keyword>
<dbReference type="Pfam" id="PF00248">
    <property type="entry name" value="Aldo_ket_red"/>
    <property type="match status" value="1"/>
</dbReference>
<evidence type="ECO:0000313" key="5">
    <source>
        <dbReference type="Proteomes" id="UP001219525"/>
    </source>
</evidence>
<feature type="domain" description="NADP-dependent oxidoreductase" evidence="3">
    <location>
        <begin position="21"/>
        <end position="332"/>
    </location>
</feature>
<proteinExistence type="predicted"/>
<dbReference type="InterPro" id="IPR036812">
    <property type="entry name" value="NAD(P)_OxRdtase_dom_sf"/>
</dbReference>
<evidence type="ECO:0000256" key="2">
    <source>
        <dbReference type="ARBA" id="ARBA00023002"/>
    </source>
</evidence>
<comment type="caution">
    <text evidence="4">The sequence shown here is derived from an EMBL/GenBank/DDBJ whole genome shotgun (WGS) entry which is preliminary data.</text>
</comment>
<gene>
    <name evidence="4" type="ORF">GGX14DRAFT_364754</name>
</gene>
<dbReference type="AlphaFoldDB" id="A0AAD6VK71"/>
<dbReference type="PANTHER" id="PTHR43364:SF9">
    <property type="entry name" value="OXIDOREDUCTASE"/>
    <property type="match status" value="1"/>
</dbReference>
<keyword evidence="5" id="KW-1185">Reference proteome</keyword>
<dbReference type="SUPFAM" id="SSF51430">
    <property type="entry name" value="NAD(P)-linked oxidoreductase"/>
    <property type="match status" value="1"/>
</dbReference>
<dbReference type="CDD" id="cd19079">
    <property type="entry name" value="AKR_EcYajO-like"/>
    <property type="match status" value="1"/>
</dbReference>
<dbReference type="Proteomes" id="UP001219525">
    <property type="component" value="Unassembled WGS sequence"/>
</dbReference>
<evidence type="ECO:0000313" key="4">
    <source>
        <dbReference type="EMBL" id="KAJ7209299.1"/>
    </source>
</evidence>
<dbReference type="FunFam" id="3.20.20.100:FF:000004">
    <property type="entry name" value="Oxidoreductase, aldo/keto reductase"/>
    <property type="match status" value="1"/>
</dbReference>
<accession>A0AAD6VK71</accession>
<dbReference type="PANTHER" id="PTHR43364">
    <property type="entry name" value="NADH-SPECIFIC METHYLGLYOXAL REDUCTASE-RELATED"/>
    <property type="match status" value="1"/>
</dbReference>
<evidence type="ECO:0000259" key="3">
    <source>
        <dbReference type="Pfam" id="PF00248"/>
    </source>
</evidence>
<dbReference type="GO" id="GO:0016491">
    <property type="term" value="F:oxidoreductase activity"/>
    <property type="evidence" value="ECO:0007669"/>
    <property type="project" value="UniProtKB-KW"/>
</dbReference>
<keyword evidence="1" id="KW-0521">NADP</keyword>
<organism evidence="4 5">
    <name type="scientific">Mycena pura</name>
    <dbReference type="NCBI Taxonomy" id="153505"/>
    <lineage>
        <taxon>Eukaryota</taxon>
        <taxon>Fungi</taxon>
        <taxon>Dikarya</taxon>
        <taxon>Basidiomycota</taxon>
        <taxon>Agaricomycotina</taxon>
        <taxon>Agaricomycetes</taxon>
        <taxon>Agaricomycetidae</taxon>
        <taxon>Agaricales</taxon>
        <taxon>Marasmiineae</taxon>
        <taxon>Mycenaceae</taxon>
        <taxon>Mycena</taxon>
    </lineage>
</organism>
<dbReference type="InterPro" id="IPR050523">
    <property type="entry name" value="AKR_Detox_Biosynth"/>
</dbReference>
<evidence type="ECO:0000256" key="1">
    <source>
        <dbReference type="ARBA" id="ARBA00022857"/>
    </source>
</evidence>
<dbReference type="EMBL" id="JARJCW010000031">
    <property type="protein sequence ID" value="KAJ7209299.1"/>
    <property type="molecule type" value="Genomic_DNA"/>
</dbReference>